<dbReference type="SUPFAM" id="SSF50249">
    <property type="entry name" value="Nucleic acid-binding proteins"/>
    <property type="match status" value="1"/>
</dbReference>
<evidence type="ECO:0000313" key="1">
    <source>
        <dbReference type="EMBL" id="MBW7457742.1"/>
    </source>
</evidence>
<accession>A0ABS7CA08</accession>
<dbReference type="Proteomes" id="UP001519887">
    <property type="component" value="Unassembled WGS sequence"/>
</dbReference>
<protein>
    <submittedName>
        <fullName evidence="1">Ribosome small subunit-dependent GTPase</fullName>
    </submittedName>
</protein>
<evidence type="ECO:0000313" key="2">
    <source>
        <dbReference type="Proteomes" id="UP001519887"/>
    </source>
</evidence>
<dbReference type="InterPro" id="IPR012340">
    <property type="entry name" value="NA-bd_OB-fold"/>
</dbReference>
<comment type="caution">
    <text evidence="1">The sequence shown here is derived from an EMBL/GenBank/DDBJ whole genome shotgun (WGS) entry which is preliminary data.</text>
</comment>
<dbReference type="EMBL" id="JAHZIK010000948">
    <property type="protein sequence ID" value="MBW7457742.1"/>
    <property type="molecule type" value="Genomic_DNA"/>
</dbReference>
<name>A0ABS7CA08_9BACL</name>
<reference evidence="1 2" key="1">
    <citation type="submission" date="2021-07" db="EMBL/GenBank/DDBJ databases">
        <title>Paenibacillus radiodurans sp. nov., isolated from the southeastern edge of Tengger Desert.</title>
        <authorList>
            <person name="Zhang G."/>
        </authorList>
    </citation>
    <scope>NUCLEOTIDE SEQUENCE [LARGE SCALE GENOMIC DNA]</scope>
    <source>
        <strain evidence="1 2">CCM 7311</strain>
    </source>
</reference>
<organism evidence="1 2">
    <name type="scientific">Paenibacillus sepulcri</name>
    <dbReference type="NCBI Taxonomy" id="359917"/>
    <lineage>
        <taxon>Bacteria</taxon>
        <taxon>Bacillati</taxon>
        <taxon>Bacillota</taxon>
        <taxon>Bacilli</taxon>
        <taxon>Bacillales</taxon>
        <taxon>Paenibacillaceae</taxon>
        <taxon>Paenibacillus</taxon>
    </lineage>
</organism>
<proteinExistence type="predicted"/>
<keyword evidence="2" id="KW-1185">Reference proteome</keyword>
<sequence>MNLNENEQMQAFGWNEHWKTRFLADEYKEMIPARVIAQFANQYRVITQHGECMAAVSGKFQFEAIRRSDFPGVGDWTAVQPLAGEKRVVIQAVLPRTTVMLRKAAGSIPEEQVIGA</sequence>
<feature type="non-terminal residue" evidence="1">
    <location>
        <position position="116"/>
    </location>
</feature>
<gene>
    <name evidence="1" type="ORF">K0U00_27245</name>
</gene>